<feature type="domain" description="Gfo/Idh/MocA-like oxidoreductase N-terminal" evidence="3">
    <location>
        <begin position="4"/>
        <end position="123"/>
    </location>
</feature>
<accession>A0ABW3UQ97</accession>
<dbReference type="InterPro" id="IPR050984">
    <property type="entry name" value="Gfo/Idh/MocA_domain"/>
</dbReference>
<evidence type="ECO:0000313" key="5">
    <source>
        <dbReference type="EMBL" id="MFD1222494.1"/>
    </source>
</evidence>
<evidence type="ECO:0000259" key="3">
    <source>
        <dbReference type="Pfam" id="PF01408"/>
    </source>
</evidence>
<dbReference type="Gene3D" id="3.30.360.10">
    <property type="entry name" value="Dihydrodipicolinate Reductase, domain 2"/>
    <property type="match status" value="1"/>
</dbReference>
<dbReference type="Pfam" id="PF01408">
    <property type="entry name" value="GFO_IDH_MocA"/>
    <property type="match status" value="1"/>
</dbReference>
<evidence type="ECO:0000256" key="1">
    <source>
        <dbReference type="ARBA" id="ARBA00010928"/>
    </source>
</evidence>
<keyword evidence="6" id="KW-1185">Reference proteome</keyword>
<evidence type="ECO:0000256" key="2">
    <source>
        <dbReference type="ARBA" id="ARBA00023002"/>
    </source>
</evidence>
<dbReference type="PANTHER" id="PTHR22604">
    <property type="entry name" value="OXIDOREDUCTASES"/>
    <property type="match status" value="1"/>
</dbReference>
<dbReference type="InterPro" id="IPR055170">
    <property type="entry name" value="GFO_IDH_MocA-like_dom"/>
</dbReference>
<dbReference type="InterPro" id="IPR036291">
    <property type="entry name" value="NAD(P)-bd_dom_sf"/>
</dbReference>
<keyword evidence="2" id="KW-0560">Oxidoreductase</keyword>
<dbReference type="PANTHER" id="PTHR22604:SF105">
    <property type="entry name" value="TRANS-1,2-DIHYDROBENZENE-1,2-DIOL DEHYDROGENASE"/>
    <property type="match status" value="1"/>
</dbReference>
<dbReference type="Gene3D" id="3.40.50.720">
    <property type="entry name" value="NAD(P)-binding Rossmann-like Domain"/>
    <property type="match status" value="1"/>
</dbReference>
<evidence type="ECO:0000313" key="6">
    <source>
        <dbReference type="Proteomes" id="UP001597180"/>
    </source>
</evidence>
<dbReference type="SUPFAM" id="SSF55347">
    <property type="entry name" value="Glyceraldehyde-3-phosphate dehydrogenase-like, C-terminal domain"/>
    <property type="match status" value="1"/>
</dbReference>
<dbReference type="EMBL" id="JBHTLU010000031">
    <property type="protein sequence ID" value="MFD1222494.1"/>
    <property type="molecule type" value="Genomic_DNA"/>
</dbReference>
<comment type="caution">
    <text evidence="5">The sequence shown here is derived from an EMBL/GenBank/DDBJ whole genome shotgun (WGS) entry which is preliminary data.</text>
</comment>
<protein>
    <submittedName>
        <fullName evidence="5">Gfo/Idh/MocA family protein</fullName>
    </submittedName>
</protein>
<dbReference type="RefSeq" id="WP_345588071.1">
    <property type="nucleotide sequence ID" value="NZ_BAABJG010000015.1"/>
</dbReference>
<dbReference type="Proteomes" id="UP001597180">
    <property type="component" value="Unassembled WGS sequence"/>
</dbReference>
<name>A0ABW3UQ97_9BACL</name>
<dbReference type="InterPro" id="IPR000683">
    <property type="entry name" value="Gfo/Idh/MocA-like_OxRdtase_N"/>
</dbReference>
<proteinExistence type="inferred from homology"/>
<evidence type="ECO:0000259" key="4">
    <source>
        <dbReference type="Pfam" id="PF22725"/>
    </source>
</evidence>
<comment type="similarity">
    <text evidence="1">Belongs to the Gfo/Idh/MocA family.</text>
</comment>
<organism evidence="5 6">
    <name type="scientific">Paenibacillus vulneris</name>
    <dbReference type="NCBI Taxonomy" id="1133364"/>
    <lineage>
        <taxon>Bacteria</taxon>
        <taxon>Bacillati</taxon>
        <taxon>Bacillota</taxon>
        <taxon>Bacilli</taxon>
        <taxon>Bacillales</taxon>
        <taxon>Paenibacillaceae</taxon>
        <taxon>Paenibacillus</taxon>
    </lineage>
</organism>
<reference evidence="6" key="1">
    <citation type="journal article" date="2019" name="Int. J. Syst. Evol. Microbiol.">
        <title>The Global Catalogue of Microorganisms (GCM) 10K type strain sequencing project: providing services to taxonomists for standard genome sequencing and annotation.</title>
        <authorList>
            <consortium name="The Broad Institute Genomics Platform"/>
            <consortium name="The Broad Institute Genome Sequencing Center for Infectious Disease"/>
            <person name="Wu L."/>
            <person name="Ma J."/>
        </authorList>
    </citation>
    <scope>NUCLEOTIDE SEQUENCE [LARGE SCALE GENOMIC DNA]</scope>
    <source>
        <strain evidence="6">CCUG 53270</strain>
    </source>
</reference>
<gene>
    <name evidence="5" type="ORF">ACFQ4B_20460</name>
</gene>
<sequence>MLPIKWGVLGYARIAKNSVIPAILKSENSALQAVATRSEEKQNECRELFQCSRFYNDYDALLDDPEIDAVYIPLPNSMHKEWAIKAMQKGKHVLCEKPMALNAAECAEMIRTAEQNQVLLMEAFMYRYTDRTKKVKEIVESGEIGEVRYIQSTFRFLLDRPNTIKVQPELGGGSLYDVGSYPVNFVGMIMNQLPESCVTECVKENGVDVLFSALLKYPNGVIASISSGFNAFNQMNSEIIGTKGRIEVPDTFLGSDGTIRVVTTEGSRQVPVEESDRYTLEVTDFADAIANHRKPLVSLEESYRNMQVIDLLLNQMRG</sequence>
<dbReference type="Pfam" id="PF22725">
    <property type="entry name" value="GFO_IDH_MocA_C3"/>
    <property type="match status" value="1"/>
</dbReference>
<feature type="domain" description="GFO/IDH/MocA-like oxidoreductase" evidence="4">
    <location>
        <begin position="133"/>
        <end position="247"/>
    </location>
</feature>
<dbReference type="SUPFAM" id="SSF51735">
    <property type="entry name" value="NAD(P)-binding Rossmann-fold domains"/>
    <property type="match status" value="1"/>
</dbReference>